<organism evidence="2 3">
    <name type="scientific">Nonomuraea antimicrobica</name>
    <dbReference type="NCBI Taxonomy" id="561173"/>
    <lineage>
        <taxon>Bacteria</taxon>
        <taxon>Bacillati</taxon>
        <taxon>Actinomycetota</taxon>
        <taxon>Actinomycetes</taxon>
        <taxon>Streptosporangiales</taxon>
        <taxon>Streptosporangiaceae</taxon>
        <taxon>Nonomuraea</taxon>
    </lineage>
</organism>
<dbReference type="EMBL" id="BAAAZP010000005">
    <property type="protein sequence ID" value="GAA3644177.1"/>
    <property type="molecule type" value="Genomic_DNA"/>
</dbReference>
<accession>A0ABP7B0H7</accession>
<gene>
    <name evidence="2" type="ORF">GCM10022224_003280</name>
</gene>
<dbReference type="Proteomes" id="UP001500902">
    <property type="component" value="Unassembled WGS sequence"/>
</dbReference>
<evidence type="ECO:0000313" key="2">
    <source>
        <dbReference type="EMBL" id="GAA3644177.1"/>
    </source>
</evidence>
<sequence>MAAAVAASPTRPTPGGLIDEVLRHTPQGPVRDGIALARRLLTISDPVLAARRLGNGRAVSAQDTIPFTLWAAARHLNDYAAAFWTTAAAGGDVDTTCAIVGGIVGARTPPPPEWLRQSEPPPAWADVPPPRWADAPTTG</sequence>
<dbReference type="InterPro" id="IPR036705">
    <property type="entry name" value="Ribosyl_crysJ1_sf"/>
</dbReference>
<evidence type="ECO:0000256" key="1">
    <source>
        <dbReference type="SAM" id="MobiDB-lite"/>
    </source>
</evidence>
<dbReference type="InterPro" id="IPR005502">
    <property type="entry name" value="Ribosyl_crysJ1"/>
</dbReference>
<proteinExistence type="predicted"/>
<name>A0ABP7B0H7_9ACTN</name>
<evidence type="ECO:0008006" key="4">
    <source>
        <dbReference type="Google" id="ProtNLM"/>
    </source>
</evidence>
<evidence type="ECO:0000313" key="3">
    <source>
        <dbReference type="Proteomes" id="UP001500902"/>
    </source>
</evidence>
<dbReference type="Gene3D" id="1.10.4080.10">
    <property type="entry name" value="ADP-ribosylation/Crystallin J1"/>
    <property type="match status" value="1"/>
</dbReference>
<feature type="region of interest" description="Disordered" evidence="1">
    <location>
        <begin position="107"/>
        <end position="139"/>
    </location>
</feature>
<dbReference type="Pfam" id="PF03747">
    <property type="entry name" value="ADP_ribosyl_GH"/>
    <property type="match status" value="1"/>
</dbReference>
<reference evidence="3" key="1">
    <citation type="journal article" date="2019" name="Int. J. Syst. Evol. Microbiol.">
        <title>The Global Catalogue of Microorganisms (GCM) 10K type strain sequencing project: providing services to taxonomists for standard genome sequencing and annotation.</title>
        <authorList>
            <consortium name="The Broad Institute Genomics Platform"/>
            <consortium name="The Broad Institute Genome Sequencing Center for Infectious Disease"/>
            <person name="Wu L."/>
            <person name="Ma J."/>
        </authorList>
    </citation>
    <scope>NUCLEOTIDE SEQUENCE [LARGE SCALE GENOMIC DNA]</scope>
    <source>
        <strain evidence="3">JCM 16904</strain>
    </source>
</reference>
<dbReference type="SUPFAM" id="SSF101478">
    <property type="entry name" value="ADP-ribosylglycohydrolase"/>
    <property type="match status" value="1"/>
</dbReference>
<protein>
    <recommendedName>
        <fullName evidence="4">ADP-ribosylglycohydrolase</fullName>
    </recommendedName>
</protein>
<feature type="compositionally biased region" description="Pro residues" evidence="1">
    <location>
        <begin position="108"/>
        <end position="131"/>
    </location>
</feature>
<keyword evidence="3" id="KW-1185">Reference proteome</keyword>
<comment type="caution">
    <text evidence="2">The sequence shown here is derived from an EMBL/GenBank/DDBJ whole genome shotgun (WGS) entry which is preliminary data.</text>
</comment>